<dbReference type="AlphaFoldDB" id="A0AAW1RYB0"/>
<dbReference type="PANTHER" id="PTHR13318">
    <property type="entry name" value="PARTNER OF PAIRED, ISOFORM B-RELATED"/>
    <property type="match status" value="1"/>
</dbReference>
<dbReference type="SUPFAM" id="SSF81383">
    <property type="entry name" value="F-box domain"/>
    <property type="match status" value="1"/>
</dbReference>
<keyword evidence="4" id="KW-1185">Reference proteome</keyword>
<reference evidence="3 4" key="1">
    <citation type="journal article" date="2024" name="Nat. Commun.">
        <title>Phylogenomics reveals the evolutionary origins of lichenization in chlorophyte algae.</title>
        <authorList>
            <person name="Puginier C."/>
            <person name="Libourel C."/>
            <person name="Otte J."/>
            <person name="Skaloud P."/>
            <person name="Haon M."/>
            <person name="Grisel S."/>
            <person name="Petersen M."/>
            <person name="Berrin J.G."/>
            <person name="Delaux P.M."/>
            <person name="Dal Grande F."/>
            <person name="Keller J."/>
        </authorList>
    </citation>
    <scope>NUCLEOTIDE SEQUENCE [LARGE SCALE GENOMIC DNA]</scope>
    <source>
        <strain evidence="3 4">SAG 2145</strain>
    </source>
</reference>
<dbReference type="GO" id="GO:0019005">
    <property type="term" value="C:SCF ubiquitin ligase complex"/>
    <property type="evidence" value="ECO:0007669"/>
    <property type="project" value="TreeGrafter"/>
</dbReference>
<evidence type="ECO:0000313" key="4">
    <source>
        <dbReference type="Proteomes" id="UP001438707"/>
    </source>
</evidence>
<feature type="domain" description="F-box" evidence="2">
    <location>
        <begin position="83"/>
        <end position="131"/>
    </location>
</feature>
<dbReference type="InterPro" id="IPR036047">
    <property type="entry name" value="F-box-like_dom_sf"/>
</dbReference>
<proteinExistence type="predicted"/>
<dbReference type="Proteomes" id="UP001438707">
    <property type="component" value="Unassembled WGS sequence"/>
</dbReference>
<dbReference type="SUPFAM" id="SSF52047">
    <property type="entry name" value="RNI-like"/>
    <property type="match status" value="2"/>
</dbReference>
<dbReference type="InterPro" id="IPR001810">
    <property type="entry name" value="F-box_dom"/>
</dbReference>
<sequence length="633" mass="68698">MPARMKDFAARLLPCCGDATLWRCSISSACTPFLEGDEALGPKTSGQSKPVAESRAAGKAASAAAIEQLQQCSNPELAASQGKNNLAVLPPELLHHIFSFMGLRDIASTRLVCREWREMATATVHTLRPRFCMSSRLGTAFPNLTQLDLSRTSGLMDRDIERLHGLPGLAVLSMVRCRRVTDVAVLTLAARNPDLTTLNLARCHSITGFAFEALETGQLSRLHKLNLKHCHRMTGESVAALSRLGSLQDLNVSKCWMVNDISLAGLAHLSQLTALRMNGCDQISDAGLAQVTQMRSLRMLKWRMPRELLASSESTGEGIIRLSHYLPGLTHLQLSLGSKVTPEAVASLTRLTSLQDLRLYCNCPVDDSSLQAWGALSQLSRLTVHAYERCLGTASLEHLKRLQQLQMLDVDALGDAEGSDLGHLTSLPKLCQLRVTRCLFWGPSLAALALQLTWLDLSHSPFVNSGLLEAVGKLRRLQALNLSGCKGLQDVLLLCLSGLHQLQHLCLSSCAGLDGHKLCILGPHLAALRALDLSFCNSLDSKVLPFAVAQFPALTHLNLSLCRSLQDSTALELSNSGQLEVLNISNSGLARGSMNALLDGPSWSIGDGPHAAPARCKVIQKRPEPDDFKPWRL</sequence>
<comment type="subcellular location">
    <subcellularLocation>
        <location evidence="1">Cytoplasm</location>
        <location evidence="1">Cytoskeleton</location>
        <location evidence="1">Cilium axoneme</location>
    </subcellularLocation>
</comment>
<dbReference type="Gene3D" id="3.80.10.10">
    <property type="entry name" value="Ribonuclease Inhibitor"/>
    <property type="match status" value="4"/>
</dbReference>
<dbReference type="CDD" id="cd09917">
    <property type="entry name" value="F-box_SF"/>
    <property type="match status" value="1"/>
</dbReference>
<dbReference type="GO" id="GO:0005930">
    <property type="term" value="C:axoneme"/>
    <property type="evidence" value="ECO:0007669"/>
    <property type="project" value="UniProtKB-SubCell"/>
</dbReference>
<evidence type="ECO:0000256" key="1">
    <source>
        <dbReference type="ARBA" id="ARBA00004430"/>
    </source>
</evidence>
<dbReference type="InterPro" id="IPR057207">
    <property type="entry name" value="FBXL15_LRR"/>
</dbReference>
<dbReference type="SMART" id="SM00367">
    <property type="entry name" value="LRR_CC"/>
    <property type="match status" value="9"/>
</dbReference>
<evidence type="ECO:0000313" key="3">
    <source>
        <dbReference type="EMBL" id="KAK9839085.1"/>
    </source>
</evidence>
<dbReference type="PROSITE" id="PS50181">
    <property type="entry name" value="FBOX"/>
    <property type="match status" value="1"/>
</dbReference>
<dbReference type="Gene3D" id="1.20.1280.50">
    <property type="match status" value="1"/>
</dbReference>
<dbReference type="Pfam" id="PF25372">
    <property type="entry name" value="DUF7885"/>
    <property type="match status" value="1"/>
</dbReference>
<dbReference type="InterPro" id="IPR006553">
    <property type="entry name" value="Leu-rich_rpt_Cys-con_subtyp"/>
</dbReference>
<dbReference type="Pfam" id="PF12937">
    <property type="entry name" value="F-box-like"/>
    <property type="match status" value="1"/>
</dbReference>
<gene>
    <name evidence="3" type="ORF">WJX74_009201</name>
</gene>
<dbReference type="EMBL" id="JALJOS010000005">
    <property type="protein sequence ID" value="KAK9839085.1"/>
    <property type="molecule type" value="Genomic_DNA"/>
</dbReference>
<dbReference type="InterPro" id="IPR032675">
    <property type="entry name" value="LRR_dom_sf"/>
</dbReference>
<protein>
    <recommendedName>
        <fullName evidence="2">F-box domain-containing protein</fullName>
    </recommendedName>
</protein>
<dbReference type="SMART" id="SM00256">
    <property type="entry name" value="FBOX"/>
    <property type="match status" value="1"/>
</dbReference>
<organism evidence="3 4">
    <name type="scientific">Apatococcus lobatus</name>
    <dbReference type="NCBI Taxonomy" id="904363"/>
    <lineage>
        <taxon>Eukaryota</taxon>
        <taxon>Viridiplantae</taxon>
        <taxon>Chlorophyta</taxon>
        <taxon>core chlorophytes</taxon>
        <taxon>Trebouxiophyceae</taxon>
        <taxon>Chlorellales</taxon>
        <taxon>Chlorellaceae</taxon>
        <taxon>Apatococcus</taxon>
    </lineage>
</organism>
<comment type="caution">
    <text evidence="3">The sequence shown here is derived from an EMBL/GenBank/DDBJ whole genome shotgun (WGS) entry which is preliminary data.</text>
</comment>
<evidence type="ECO:0000259" key="2">
    <source>
        <dbReference type="PROSITE" id="PS50181"/>
    </source>
</evidence>
<dbReference type="GO" id="GO:0031146">
    <property type="term" value="P:SCF-dependent proteasomal ubiquitin-dependent protein catabolic process"/>
    <property type="evidence" value="ECO:0007669"/>
    <property type="project" value="TreeGrafter"/>
</dbReference>
<accession>A0AAW1RYB0</accession>
<name>A0AAW1RYB0_9CHLO</name>